<evidence type="ECO:0000259" key="5">
    <source>
        <dbReference type="PROSITE" id="PS50931"/>
    </source>
</evidence>
<dbReference type="AlphaFoldDB" id="A0A7W6J8A3"/>
<evidence type="ECO:0000256" key="4">
    <source>
        <dbReference type="ARBA" id="ARBA00023163"/>
    </source>
</evidence>
<dbReference type="Gene3D" id="3.40.190.290">
    <property type="match status" value="1"/>
</dbReference>
<organism evidence="6 7">
    <name type="scientific">Gellertiella hungarica</name>
    <dbReference type="NCBI Taxonomy" id="1572859"/>
    <lineage>
        <taxon>Bacteria</taxon>
        <taxon>Pseudomonadati</taxon>
        <taxon>Pseudomonadota</taxon>
        <taxon>Alphaproteobacteria</taxon>
        <taxon>Hyphomicrobiales</taxon>
        <taxon>Rhizobiaceae</taxon>
        <taxon>Gellertiella</taxon>
    </lineage>
</organism>
<dbReference type="InterPro" id="IPR036390">
    <property type="entry name" value="WH_DNA-bd_sf"/>
</dbReference>
<dbReference type="RefSeq" id="WP_183367888.1">
    <property type="nucleotide sequence ID" value="NZ_JACIEZ010000010.1"/>
</dbReference>
<dbReference type="PROSITE" id="PS50931">
    <property type="entry name" value="HTH_LYSR"/>
    <property type="match status" value="1"/>
</dbReference>
<comment type="similarity">
    <text evidence="1">Belongs to the LysR transcriptional regulatory family.</text>
</comment>
<sequence>MKKLSWDDLHLFLHVARGGGLSAAARTSGLSPATVGRQMLVLEEALGQPLFDRRQTGYRLTREGQALFERLLPMEASARDIEAWQAEGEGRPLVRIACGTWLGWFFARHMPALQTQADRFRLDFTIAEQRASLTHRESDIGIRAVEPEEPNLAARKLCDVAYAAYRLRGSTAAEERWIAVAEDAAISAYLAWPHRHHAAAVAVLVNRPRSLRDMAASGAGLAVLPCFVGDQDRRLERAGPEIAALRHRQWIVTHADGRHRAEVRTVAARMTSLVREARPLFEGRGLADA</sequence>
<comment type="caution">
    <text evidence="6">The sequence shown here is derived from an EMBL/GenBank/DDBJ whole genome shotgun (WGS) entry which is preliminary data.</text>
</comment>
<protein>
    <submittedName>
        <fullName evidence="6">DNA-binding transcriptional LysR family regulator</fullName>
    </submittedName>
</protein>
<evidence type="ECO:0000256" key="3">
    <source>
        <dbReference type="ARBA" id="ARBA00023125"/>
    </source>
</evidence>
<dbReference type="InterPro" id="IPR058163">
    <property type="entry name" value="LysR-type_TF_proteobact-type"/>
</dbReference>
<dbReference type="GO" id="GO:0003700">
    <property type="term" value="F:DNA-binding transcription factor activity"/>
    <property type="evidence" value="ECO:0007669"/>
    <property type="project" value="InterPro"/>
</dbReference>
<gene>
    <name evidence="6" type="ORF">GGR23_003851</name>
</gene>
<dbReference type="InterPro" id="IPR005119">
    <property type="entry name" value="LysR_subst-bd"/>
</dbReference>
<keyword evidence="2" id="KW-0805">Transcription regulation</keyword>
<evidence type="ECO:0000313" key="7">
    <source>
        <dbReference type="Proteomes" id="UP000528286"/>
    </source>
</evidence>
<dbReference type="SUPFAM" id="SSF53850">
    <property type="entry name" value="Periplasmic binding protein-like II"/>
    <property type="match status" value="1"/>
</dbReference>
<feature type="domain" description="HTH lysR-type" evidence="5">
    <location>
        <begin position="4"/>
        <end position="61"/>
    </location>
</feature>
<dbReference type="GO" id="GO:0006351">
    <property type="term" value="P:DNA-templated transcription"/>
    <property type="evidence" value="ECO:0007669"/>
    <property type="project" value="TreeGrafter"/>
</dbReference>
<evidence type="ECO:0000256" key="1">
    <source>
        <dbReference type="ARBA" id="ARBA00009437"/>
    </source>
</evidence>
<dbReference type="Proteomes" id="UP000528286">
    <property type="component" value="Unassembled WGS sequence"/>
</dbReference>
<dbReference type="EMBL" id="JACIEZ010000010">
    <property type="protein sequence ID" value="MBB4066634.1"/>
    <property type="molecule type" value="Genomic_DNA"/>
</dbReference>
<accession>A0A7W6J8A3</accession>
<dbReference type="SUPFAM" id="SSF46785">
    <property type="entry name" value="Winged helix' DNA-binding domain"/>
    <property type="match status" value="1"/>
</dbReference>
<evidence type="ECO:0000313" key="6">
    <source>
        <dbReference type="EMBL" id="MBB4066634.1"/>
    </source>
</evidence>
<dbReference type="Gene3D" id="1.10.10.10">
    <property type="entry name" value="Winged helix-like DNA-binding domain superfamily/Winged helix DNA-binding domain"/>
    <property type="match status" value="1"/>
</dbReference>
<dbReference type="PANTHER" id="PTHR30537:SF3">
    <property type="entry name" value="TRANSCRIPTIONAL REGULATORY PROTEIN"/>
    <property type="match status" value="1"/>
</dbReference>
<dbReference type="Pfam" id="PF00126">
    <property type="entry name" value="HTH_1"/>
    <property type="match status" value="1"/>
</dbReference>
<proteinExistence type="inferred from homology"/>
<keyword evidence="4" id="KW-0804">Transcription</keyword>
<name>A0A7W6J8A3_9HYPH</name>
<evidence type="ECO:0000256" key="2">
    <source>
        <dbReference type="ARBA" id="ARBA00023015"/>
    </source>
</evidence>
<dbReference type="PANTHER" id="PTHR30537">
    <property type="entry name" value="HTH-TYPE TRANSCRIPTIONAL REGULATOR"/>
    <property type="match status" value="1"/>
</dbReference>
<keyword evidence="7" id="KW-1185">Reference proteome</keyword>
<dbReference type="InterPro" id="IPR036388">
    <property type="entry name" value="WH-like_DNA-bd_sf"/>
</dbReference>
<dbReference type="GO" id="GO:0043565">
    <property type="term" value="F:sequence-specific DNA binding"/>
    <property type="evidence" value="ECO:0007669"/>
    <property type="project" value="TreeGrafter"/>
</dbReference>
<dbReference type="Pfam" id="PF03466">
    <property type="entry name" value="LysR_substrate"/>
    <property type="match status" value="1"/>
</dbReference>
<keyword evidence="3 6" id="KW-0238">DNA-binding</keyword>
<dbReference type="InterPro" id="IPR000847">
    <property type="entry name" value="LysR_HTH_N"/>
</dbReference>
<reference evidence="6 7" key="1">
    <citation type="submission" date="2020-08" db="EMBL/GenBank/DDBJ databases">
        <title>Genomic Encyclopedia of Type Strains, Phase IV (KMG-IV): sequencing the most valuable type-strain genomes for metagenomic binning, comparative biology and taxonomic classification.</title>
        <authorList>
            <person name="Goeker M."/>
        </authorList>
    </citation>
    <scope>NUCLEOTIDE SEQUENCE [LARGE SCALE GENOMIC DNA]</scope>
    <source>
        <strain evidence="6 7">DSM 29853</strain>
    </source>
</reference>